<evidence type="ECO:0000259" key="7">
    <source>
        <dbReference type="PROSITE" id="PS50967"/>
    </source>
</evidence>
<dbReference type="NCBIfam" id="TIGR01388">
    <property type="entry name" value="rnd"/>
    <property type="match status" value="1"/>
</dbReference>
<dbReference type="Pfam" id="PF01612">
    <property type="entry name" value="DNA_pol_A_exo1"/>
    <property type="match status" value="1"/>
</dbReference>
<dbReference type="InterPro" id="IPR044876">
    <property type="entry name" value="HRDC_dom_sf"/>
</dbReference>
<dbReference type="InterPro" id="IPR036397">
    <property type="entry name" value="RNaseH_sf"/>
</dbReference>
<accession>A0A369TC29</accession>
<evidence type="ECO:0000256" key="6">
    <source>
        <dbReference type="HAMAP-Rule" id="MF_01899"/>
    </source>
</evidence>
<comment type="subcellular location">
    <subcellularLocation>
        <location evidence="6">Cytoplasm</location>
    </subcellularLocation>
</comment>
<name>A0A369TC29_9PROT</name>
<dbReference type="GO" id="GO:0005737">
    <property type="term" value="C:cytoplasm"/>
    <property type="evidence" value="ECO:0007669"/>
    <property type="project" value="UniProtKB-SubCell"/>
</dbReference>
<evidence type="ECO:0000313" key="8">
    <source>
        <dbReference type="EMBL" id="RDD62901.1"/>
    </source>
</evidence>
<dbReference type="SMART" id="SM00474">
    <property type="entry name" value="35EXOc"/>
    <property type="match status" value="1"/>
</dbReference>
<dbReference type="InterPro" id="IPR012337">
    <property type="entry name" value="RNaseH-like_sf"/>
</dbReference>
<dbReference type="GO" id="GO:0033890">
    <property type="term" value="F:ribonuclease D activity"/>
    <property type="evidence" value="ECO:0007669"/>
    <property type="project" value="UniProtKB-UniRule"/>
</dbReference>
<keyword evidence="3 6" id="KW-0540">Nuclease</keyword>
<evidence type="ECO:0000256" key="1">
    <source>
        <dbReference type="ARBA" id="ARBA00022490"/>
    </source>
</evidence>
<proteinExistence type="inferred from homology"/>
<sequence>MTLITDNDSLATFCARQSEAPYVAVDTEFLRDSTYWPKLCLIQLGGPDEVAAVDALAEGIDLTPVLRLLADTGIVKVFHSARQDMEIFHQQMDGALPAPIFDTQVAAMVCGFGEQVGYDTLARKVTGARIDKSSRFADWSQRPLTERQLDYALADVTHLREIYRTLRKQLDESGRAAWLDEEMAQLTNPATYDMDPETAWRRLKPRSSDRKYLAVLREMAAWREREAQRRDVPRNRVLRDEQIQDIAAHTPRTPQQLARTRGLSGDFARGRVGTGVLEAVERALALPRDERPLPPRKPDMPNGLGPTVELLKVLLKARCEANGVAQKLVATSADLEQIAADDSADVPALHGWRYEIFGADALALKRGQIALAADSGAVRIISLMTPEAKQAASS</sequence>
<dbReference type="PROSITE" id="PS50967">
    <property type="entry name" value="HRDC"/>
    <property type="match status" value="1"/>
</dbReference>
<dbReference type="Gene3D" id="3.30.420.10">
    <property type="entry name" value="Ribonuclease H-like superfamily/Ribonuclease H"/>
    <property type="match status" value="1"/>
</dbReference>
<dbReference type="PANTHER" id="PTHR47649:SF1">
    <property type="entry name" value="RIBONUCLEASE D"/>
    <property type="match status" value="1"/>
</dbReference>
<dbReference type="GO" id="GO:0003676">
    <property type="term" value="F:nucleic acid binding"/>
    <property type="evidence" value="ECO:0007669"/>
    <property type="project" value="InterPro"/>
</dbReference>
<dbReference type="AlphaFoldDB" id="A0A369TC29"/>
<dbReference type="InterPro" id="IPR002121">
    <property type="entry name" value="HRDC_dom"/>
</dbReference>
<evidence type="ECO:0000256" key="4">
    <source>
        <dbReference type="ARBA" id="ARBA00022801"/>
    </source>
</evidence>
<comment type="similarity">
    <text evidence="6">Belongs to the RNase D family.</text>
</comment>
<dbReference type="Pfam" id="PF00570">
    <property type="entry name" value="HRDC"/>
    <property type="match status" value="1"/>
</dbReference>
<dbReference type="InterPro" id="IPR002562">
    <property type="entry name" value="3'-5'_exonuclease_dom"/>
</dbReference>
<dbReference type="InterPro" id="IPR006292">
    <property type="entry name" value="RNase_D"/>
</dbReference>
<evidence type="ECO:0000256" key="3">
    <source>
        <dbReference type="ARBA" id="ARBA00022722"/>
    </source>
</evidence>
<dbReference type="SUPFAM" id="SSF47819">
    <property type="entry name" value="HRDC-like"/>
    <property type="match status" value="2"/>
</dbReference>
<dbReference type="EMBL" id="QPMH01000004">
    <property type="protein sequence ID" value="RDD62901.1"/>
    <property type="molecule type" value="Genomic_DNA"/>
</dbReference>
<evidence type="ECO:0000256" key="2">
    <source>
        <dbReference type="ARBA" id="ARBA00022694"/>
    </source>
</evidence>
<reference evidence="8 9" key="1">
    <citation type="submission" date="2018-07" db="EMBL/GenBank/DDBJ databases">
        <title>Venubactetium sediminum gen. nov., sp. nov., isolated from a marine solar saltern.</title>
        <authorList>
            <person name="Wang S."/>
        </authorList>
    </citation>
    <scope>NUCLEOTIDE SEQUENCE [LARGE SCALE GENOMIC DNA]</scope>
    <source>
        <strain evidence="8 9">WD2A32</strain>
    </source>
</reference>
<comment type="cofactor">
    <cofactor evidence="6">
        <name>a divalent metal cation</name>
        <dbReference type="ChEBI" id="CHEBI:60240"/>
    </cofactor>
</comment>
<evidence type="ECO:0000256" key="5">
    <source>
        <dbReference type="ARBA" id="ARBA00022839"/>
    </source>
</evidence>
<comment type="catalytic activity">
    <reaction evidence="6">
        <text>Exonucleolytic cleavage that removes extra residues from the 3'-terminus of tRNA to produce 5'-mononucleotides.</text>
        <dbReference type="EC" id="3.1.13.5"/>
    </reaction>
</comment>
<dbReference type="Proteomes" id="UP000253941">
    <property type="component" value="Unassembled WGS sequence"/>
</dbReference>
<dbReference type="EC" id="3.1.13.5" evidence="6"/>
<keyword evidence="2 6" id="KW-0819">tRNA processing</keyword>
<dbReference type="InterPro" id="IPR010997">
    <property type="entry name" value="HRDC-like_sf"/>
</dbReference>
<dbReference type="GO" id="GO:0008408">
    <property type="term" value="F:3'-5' exonuclease activity"/>
    <property type="evidence" value="ECO:0007669"/>
    <property type="project" value="InterPro"/>
</dbReference>
<keyword evidence="5 6" id="KW-0269">Exonuclease</keyword>
<dbReference type="SMART" id="SM00341">
    <property type="entry name" value="HRDC"/>
    <property type="match status" value="1"/>
</dbReference>
<keyword evidence="9" id="KW-1185">Reference proteome</keyword>
<dbReference type="SUPFAM" id="SSF53098">
    <property type="entry name" value="Ribonuclease H-like"/>
    <property type="match status" value="1"/>
</dbReference>
<evidence type="ECO:0000313" key="9">
    <source>
        <dbReference type="Proteomes" id="UP000253941"/>
    </source>
</evidence>
<keyword evidence="4 6" id="KW-0378">Hydrolase</keyword>
<dbReference type="CDD" id="cd06142">
    <property type="entry name" value="RNaseD_exo"/>
    <property type="match status" value="1"/>
</dbReference>
<dbReference type="Gene3D" id="1.10.150.80">
    <property type="entry name" value="HRDC domain"/>
    <property type="match status" value="1"/>
</dbReference>
<dbReference type="PANTHER" id="PTHR47649">
    <property type="entry name" value="RIBONUCLEASE D"/>
    <property type="match status" value="1"/>
</dbReference>
<dbReference type="RefSeq" id="WP_114581476.1">
    <property type="nucleotide sequence ID" value="NZ_QPMH01000004.1"/>
</dbReference>
<dbReference type="GO" id="GO:0000166">
    <property type="term" value="F:nucleotide binding"/>
    <property type="evidence" value="ECO:0007669"/>
    <property type="project" value="InterPro"/>
</dbReference>
<dbReference type="InterPro" id="IPR051086">
    <property type="entry name" value="RNase_D-like"/>
</dbReference>
<dbReference type="HAMAP" id="MF_01899">
    <property type="entry name" value="RNase_D"/>
    <property type="match status" value="1"/>
</dbReference>
<protein>
    <recommendedName>
        <fullName evidence="6">Ribonuclease D</fullName>
        <shortName evidence="6">RNase D</shortName>
        <ecNumber evidence="6">3.1.13.5</ecNumber>
    </recommendedName>
</protein>
<gene>
    <name evidence="6 8" type="primary">rnd</name>
    <name evidence="8" type="ORF">DRB17_06115</name>
</gene>
<dbReference type="GO" id="GO:0042780">
    <property type="term" value="P:tRNA 3'-end processing"/>
    <property type="evidence" value="ECO:0007669"/>
    <property type="project" value="UniProtKB-UniRule"/>
</dbReference>
<keyword evidence="1 6" id="KW-0963">Cytoplasm</keyword>
<comment type="function">
    <text evidence="6">Exonuclease involved in the 3' processing of various precursor tRNAs. Initiates hydrolysis at the 3'-terminus of an RNA molecule and releases 5'-mononucleotides.</text>
</comment>
<feature type="domain" description="HRDC" evidence="7">
    <location>
        <begin position="209"/>
        <end position="290"/>
    </location>
</feature>
<comment type="caution">
    <text evidence="8">The sequence shown here is derived from an EMBL/GenBank/DDBJ whole genome shotgun (WGS) entry which is preliminary data.</text>
</comment>
<organism evidence="8 9">
    <name type="scientific">Ferruginivarius sediminum</name>
    <dbReference type="NCBI Taxonomy" id="2661937"/>
    <lineage>
        <taxon>Bacteria</taxon>
        <taxon>Pseudomonadati</taxon>
        <taxon>Pseudomonadota</taxon>
        <taxon>Alphaproteobacteria</taxon>
        <taxon>Rhodospirillales</taxon>
        <taxon>Rhodospirillaceae</taxon>
        <taxon>Ferruginivarius</taxon>
    </lineage>
</organism>